<gene>
    <name evidence="1" type="ORF">DES43_108121</name>
</gene>
<evidence type="ECO:0000313" key="1">
    <source>
        <dbReference type="EMBL" id="TDR35696.1"/>
    </source>
</evidence>
<dbReference type="EMBL" id="SNZF01000008">
    <property type="protein sequence ID" value="TDR35696.1"/>
    <property type="molecule type" value="Genomic_DNA"/>
</dbReference>
<keyword evidence="2" id="KW-1185">Reference proteome</keyword>
<dbReference type="RefSeq" id="WP_133674923.1">
    <property type="nucleotide sequence ID" value="NZ_SNZF01000008.1"/>
</dbReference>
<proteinExistence type="predicted"/>
<reference evidence="1 2" key="1">
    <citation type="submission" date="2019-03" db="EMBL/GenBank/DDBJ databases">
        <title>Genomic Encyclopedia of Type Strains, Phase IV (KMG-IV): sequencing the most valuable type-strain genomes for metagenomic binning, comparative biology and taxonomic classification.</title>
        <authorList>
            <person name="Goeker M."/>
        </authorList>
    </citation>
    <scope>NUCLEOTIDE SEQUENCE [LARGE SCALE GENOMIC DNA]</scope>
    <source>
        <strain evidence="1 2">DSM 11603</strain>
    </source>
</reference>
<name>A0A4R6YGN0_9HYPH</name>
<accession>A0A4R6YGN0</accession>
<comment type="caution">
    <text evidence="1">The sequence shown here is derived from an EMBL/GenBank/DDBJ whole genome shotgun (WGS) entry which is preliminary data.</text>
</comment>
<sequence>MAFDKRSLARFVTSPYGTASKSVGFFAYATADANATVLAAGYFNDARETLKVNDVIHCMSVADGVGVANVLKVTAAPGSGNVTVANAFAAP</sequence>
<organism evidence="1 2">
    <name type="scientific">Aquamicrobium defluvii</name>
    <dbReference type="NCBI Taxonomy" id="69279"/>
    <lineage>
        <taxon>Bacteria</taxon>
        <taxon>Pseudomonadati</taxon>
        <taxon>Pseudomonadota</taxon>
        <taxon>Alphaproteobacteria</taxon>
        <taxon>Hyphomicrobiales</taxon>
        <taxon>Phyllobacteriaceae</taxon>
        <taxon>Aquamicrobium</taxon>
    </lineage>
</organism>
<evidence type="ECO:0000313" key="2">
    <source>
        <dbReference type="Proteomes" id="UP000294958"/>
    </source>
</evidence>
<protein>
    <submittedName>
        <fullName evidence="1">Uncharacterized protein</fullName>
    </submittedName>
</protein>
<dbReference type="AlphaFoldDB" id="A0A4R6YGN0"/>
<dbReference type="OrthoDB" id="8302375at2"/>
<dbReference type="Proteomes" id="UP000294958">
    <property type="component" value="Unassembled WGS sequence"/>
</dbReference>